<dbReference type="InterPro" id="IPR009057">
    <property type="entry name" value="Homeodomain-like_sf"/>
</dbReference>
<evidence type="ECO:0000256" key="2">
    <source>
        <dbReference type="ARBA" id="ARBA00023125"/>
    </source>
</evidence>
<evidence type="ECO:0000259" key="4">
    <source>
        <dbReference type="PROSITE" id="PS01124"/>
    </source>
</evidence>
<keyword evidence="6" id="KW-1185">Reference proteome</keyword>
<dbReference type="AlphaFoldDB" id="A0A7X9RXL3"/>
<evidence type="ECO:0000256" key="1">
    <source>
        <dbReference type="ARBA" id="ARBA00023015"/>
    </source>
</evidence>
<dbReference type="GO" id="GO:0043565">
    <property type="term" value="F:sequence-specific DNA binding"/>
    <property type="evidence" value="ECO:0007669"/>
    <property type="project" value="InterPro"/>
</dbReference>
<dbReference type="RefSeq" id="WP_169658700.1">
    <property type="nucleotide sequence ID" value="NZ_JABANE010000065.1"/>
</dbReference>
<dbReference type="PROSITE" id="PS00041">
    <property type="entry name" value="HTH_ARAC_FAMILY_1"/>
    <property type="match status" value="1"/>
</dbReference>
<dbReference type="Pfam" id="PF22200">
    <property type="entry name" value="ExsA_N"/>
    <property type="match status" value="1"/>
</dbReference>
<evidence type="ECO:0000256" key="3">
    <source>
        <dbReference type="ARBA" id="ARBA00023163"/>
    </source>
</evidence>
<dbReference type="PROSITE" id="PS01124">
    <property type="entry name" value="HTH_ARAC_FAMILY_2"/>
    <property type="match status" value="1"/>
</dbReference>
<dbReference type="SMART" id="SM00342">
    <property type="entry name" value="HTH_ARAC"/>
    <property type="match status" value="1"/>
</dbReference>
<evidence type="ECO:0000313" key="5">
    <source>
        <dbReference type="EMBL" id="NME70464.1"/>
    </source>
</evidence>
<evidence type="ECO:0000313" key="6">
    <source>
        <dbReference type="Proteomes" id="UP000576082"/>
    </source>
</evidence>
<dbReference type="InterPro" id="IPR018060">
    <property type="entry name" value="HTH_AraC"/>
</dbReference>
<dbReference type="Gene3D" id="1.10.10.60">
    <property type="entry name" value="Homeodomain-like"/>
    <property type="match status" value="2"/>
</dbReference>
<feature type="domain" description="HTH araC/xylS-type" evidence="4">
    <location>
        <begin position="181"/>
        <end position="279"/>
    </location>
</feature>
<proteinExistence type="predicted"/>
<dbReference type="Proteomes" id="UP000576082">
    <property type="component" value="Unassembled WGS sequence"/>
</dbReference>
<reference evidence="5 6" key="1">
    <citation type="submission" date="2020-04" db="EMBL/GenBank/DDBJ databases">
        <title>Flammeovirga sp. SR4, a novel species isolated from seawater.</title>
        <authorList>
            <person name="Wang X."/>
        </authorList>
    </citation>
    <scope>NUCLEOTIDE SEQUENCE [LARGE SCALE GENOMIC DNA]</scope>
    <source>
        <strain evidence="5 6">ATCC 23126</strain>
    </source>
</reference>
<keyword evidence="3" id="KW-0804">Transcription</keyword>
<dbReference type="InterPro" id="IPR054015">
    <property type="entry name" value="ExsA-like_N"/>
</dbReference>
<dbReference type="InterPro" id="IPR018062">
    <property type="entry name" value="HTH_AraC-typ_CS"/>
</dbReference>
<dbReference type="PANTHER" id="PTHR43280:SF28">
    <property type="entry name" value="HTH-TYPE TRANSCRIPTIONAL ACTIVATOR RHAS"/>
    <property type="match status" value="1"/>
</dbReference>
<protein>
    <submittedName>
        <fullName evidence="5">Helix-turn-helix transcriptional regulator</fullName>
    </submittedName>
</protein>
<keyword evidence="2" id="KW-0238">DNA-binding</keyword>
<dbReference type="PRINTS" id="PR00032">
    <property type="entry name" value="HTHARAC"/>
</dbReference>
<dbReference type="GO" id="GO:0003700">
    <property type="term" value="F:DNA-binding transcription factor activity"/>
    <property type="evidence" value="ECO:0007669"/>
    <property type="project" value="InterPro"/>
</dbReference>
<comment type="caution">
    <text evidence="5">The sequence shown here is derived from an EMBL/GenBank/DDBJ whole genome shotgun (WGS) entry which is preliminary data.</text>
</comment>
<organism evidence="5 6">
    <name type="scientific">Flammeovirga aprica JL-4</name>
    <dbReference type="NCBI Taxonomy" id="694437"/>
    <lineage>
        <taxon>Bacteria</taxon>
        <taxon>Pseudomonadati</taxon>
        <taxon>Bacteroidota</taxon>
        <taxon>Cytophagia</taxon>
        <taxon>Cytophagales</taxon>
        <taxon>Flammeovirgaceae</taxon>
        <taxon>Flammeovirga</taxon>
    </lineage>
</organism>
<sequence>MKMQESISFNYQGRPLIEKNTFKVPYTKERIFQNEGCFLYMKDAHIKLRSPQDNVEVKKKEAILLRCDTYFLEFLHNQKDKESVEVIAVHLFPELLKKLYINELPKLIEKQMTNPKTRIVEDEAIIARFIDSLEFYFDNPSLVNEDLLELKIKELVLLLIQTNNVSSVLELINDLYSPRVSQLKKVIELHTFSNLSLEELAKLCHLSLSSFKREFQKIYEETPSKYLSGQRIKKAKELLQSTSLPINEIAYDIGYNDPLYFTRIFKKKEGVSPSQYRLSKS</sequence>
<name>A0A7X9RXL3_9BACT</name>
<gene>
    <name evidence="5" type="ORF">HHU12_20985</name>
</gene>
<dbReference type="InterPro" id="IPR020449">
    <property type="entry name" value="Tscrpt_reg_AraC-type_HTH"/>
</dbReference>
<keyword evidence="1" id="KW-0805">Transcription regulation</keyword>
<dbReference type="PANTHER" id="PTHR43280">
    <property type="entry name" value="ARAC-FAMILY TRANSCRIPTIONAL REGULATOR"/>
    <property type="match status" value="1"/>
</dbReference>
<accession>A0A7X9RXL3</accession>
<dbReference type="SUPFAM" id="SSF46689">
    <property type="entry name" value="Homeodomain-like"/>
    <property type="match status" value="2"/>
</dbReference>
<dbReference type="EMBL" id="JABANE010000065">
    <property type="protein sequence ID" value="NME70464.1"/>
    <property type="molecule type" value="Genomic_DNA"/>
</dbReference>
<dbReference type="Pfam" id="PF12833">
    <property type="entry name" value="HTH_18"/>
    <property type="match status" value="1"/>
</dbReference>